<dbReference type="Proteomes" id="UP001152320">
    <property type="component" value="Chromosome 10"/>
</dbReference>
<evidence type="ECO:0000313" key="1">
    <source>
        <dbReference type="EMBL" id="KAJ8034682.1"/>
    </source>
</evidence>
<protein>
    <submittedName>
        <fullName evidence="1">Uncharacterized protein</fullName>
    </submittedName>
</protein>
<sequence>MASKIAPPRYCIQHSRFAKQDGWRLRDLSLSLNGNIAVTGWNVYTNRTYIDVFTTIRHSDSGDKTKTIYSKEFEIYVSEIGNHWGRFVSFYPGSDNTILSGLGDKLEVFDLILDRVKKSRKLNVVEHGRISCLSVREAEIFIGFLESNKITVFDVTDLNEMKSIVLQGIQDGYFPYDMTAIADRIFVCVGIGKEKSYHKSLVFEENYGRILSELTKPTDTVKWYVNSIGVNMNTLGIAGVLWRDAYMVKEGTRRQIVFYSLLSENNCSFLDVEVELDVNRIRISDRGDRMITGNIWTGEVKVYNMADLFTYNHFKKKLASTLQTDECMKLANFFNIPKDQADAILKSDRPPENLFLALEEKRILQPYDVESLIKAFDELTINPFCRHVGDIFLKTRSPEFYIELIKKLEEKISMIQMTSEEERMQLKKVSADVTNDASSTASTVQSKSSSGSLLGDEFAKLLVKVSVKLNKSNCIMMATYFNLPESQIDLLQKESETPGIRLFRLLKERNIINMYDVTELQEALSVLHLLEVNETLVIPYQSVIDPLLYQKNKITRK</sequence>
<accession>A0A9Q1BXJ2</accession>
<evidence type="ECO:0000313" key="2">
    <source>
        <dbReference type="Proteomes" id="UP001152320"/>
    </source>
</evidence>
<dbReference type="InterPro" id="IPR036322">
    <property type="entry name" value="WD40_repeat_dom_sf"/>
</dbReference>
<dbReference type="OrthoDB" id="191651at2759"/>
<dbReference type="SUPFAM" id="SSF50978">
    <property type="entry name" value="WD40 repeat-like"/>
    <property type="match status" value="1"/>
</dbReference>
<dbReference type="EMBL" id="JAIZAY010000010">
    <property type="protein sequence ID" value="KAJ8034682.1"/>
    <property type="molecule type" value="Genomic_DNA"/>
</dbReference>
<proteinExistence type="predicted"/>
<name>A0A9Q1BXJ2_HOLLE</name>
<organism evidence="1 2">
    <name type="scientific">Holothuria leucospilota</name>
    <name type="common">Black long sea cucumber</name>
    <name type="synonym">Mertensiothuria leucospilota</name>
    <dbReference type="NCBI Taxonomy" id="206669"/>
    <lineage>
        <taxon>Eukaryota</taxon>
        <taxon>Metazoa</taxon>
        <taxon>Echinodermata</taxon>
        <taxon>Eleutherozoa</taxon>
        <taxon>Echinozoa</taxon>
        <taxon>Holothuroidea</taxon>
        <taxon>Aspidochirotacea</taxon>
        <taxon>Aspidochirotida</taxon>
        <taxon>Holothuriidae</taxon>
        <taxon>Holothuria</taxon>
    </lineage>
</organism>
<keyword evidence="2" id="KW-1185">Reference proteome</keyword>
<dbReference type="AlphaFoldDB" id="A0A9Q1BXJ2"/>
<comment type="caution">
    <text evidence="1">The sequence shown here is derived from an EMBL/GenBank/DDBJ whole genome shotgun (WGS) entry which is preliminary data.</text>
</comment>
<gene>
    <name evidence="1" type="ORF">HOLleu_21620</name>
</gene>
<reference evidence="1" key="1">
    <citation type="submission" date="2021-10" db="EMBL/GenBank/DDBJ databases">
        <title>Tropical sea cucumber genome reveals ecological adaptation and Cuvierian tubules defense mechanism.</title>
        <authorList>
            <person name="Chen T."/>
        </authorList>
    </citation>
    <scope>NUCLEOTIDE SEQUENCE</scope>
    <source>
        <strain evidence="1">Nanhai2018</strain>
        <tissue evidence="1">Muscle</tissue>
    </source>
</reference>